<gene>
    <name evidence="1" type="ORF">Lsan_3191</name>
</gene>
<organism evidence="1 2">
    <name type="scientific">Legionella santicrucis</name>
    <dbReference type="NCBI Taxonomy" id="45074"/>
    <lineage>
        <taxon>Bacteria</taxon>
        <taxon>Pseudomonadati</taxon>
        <taxon>Pseudomonadota</taxon>
        <taxon>Gammaproteobacteria</taxon>
        <taxon>Legionellales</taxon>
        <taxon>Legionellaceae</taxon>
        <taxon>Legionella</taxon>
    </lineage>
</organism>
<evidence type="ECO:0000313" key="1">
    <source>
        <dbReference type="EMBL" id="KTD55639.1"/>
    </source>
</evidence>
<sequence>MPKKLKNYSPILENKKIQEKLDLKLIQANEWGEEQLKTAGTKDHLSAGIINAVKEAVLVQEKFSADMQHVKNLLITLAGNSSINDKKQKIIDRYVEKIDKLV</sequence>
<proteinExistence type="predicted"/>
<dbReference type="EMBL" id="LNYU01000085">
    <property type="protein sequence ID" value="KTD55639.1"/>
    <property type="molecule type" value="Genomic_DNA"/>
</dbReference>
<dbReference type="PATRIC" id="fig|45074.5.peg.3433"/>
<reference evidence="1 2" key="1">
    <citation type="submission" date="2015-11" db="EMBL/GenBank/DDBJ databases">
        <title>Genomic analysis of 38 Legionella species identifies large and diverse effector repertoires.</title>
        <authorList>
            <person name="Burstein D."/>
            <person name="Amaro F."/>
            <person name="Zusman T."/>
            <person name="Lifshitz Z."/>
            <person name="Cohen O."/>
            <person name="Gilbert J.A."/>
            <person name="Pupko T."/>
            <person name="Shuman H.A."/>
            <person name="Segal G."/>
        </authorList>
    </citation>
    <scope>NUCLEOTIDE SEQUENCE [LARGE SCALE GENOMIC DNA]</scope>
    <source>
        <strain evidence="1 2">SC-63-C7</strain>
    </source>
</reference>
<dbReference type="Proteomes" id="UP000054703">
    <property type="component" value="Unassembled WGS sequence"/>
</dbReference>
<dbReference type="AlphaFoldDB" id="A0A0W0YFP3"/>
<protein>
    <submittedName>
        <fullName evidence="1">Uncharacterized protein</fullName>
    </submittedName>
</protein>
<name>A0A0W0YFP3_9GAMM</name>
<accession>A0A0W0YFP3</accession>
<comment type="caution">
    <text evidence="1">The sequence shown here is derived from an EMBL/GenBank/DDBJ whole genome shotgun (WGS) entry which is preliminary data.</text>
</comment>
<keyword evidence="2" id="KW-1185">Reference proteome</keyword>
<dbReference type="RefSeq" id="WP_237762165.1">
    <property type="nucleotide sequence ID" value="NZ_CAAAIH010000011.1"/>
</dbReference>
<evidence type="ECO:0000313" key="2">
    <source>
        <dbReference type="Proteomes" id="UP000054703"/>
    </source>
</evidence>